<reference evidence="2" key="1">
    <citation type="journal article" date="2020" name="Stud. Mycol.">
        <title>101 Dothideomycetes genomes: a test case for predicting lifestyles and emergence of pathogens.</title>
        <authorList>
            <person name="Haridas S."/>
            <person name="Albert R."/>
            <person name="Binder M."/>
            <person name="Bloem J."/>
            <person name="Labutti K."/>
            <person name="Salamov A."/>
            <person name="Andreopoulos B."/>
            <person name="Baker S."/>
            <person name="Barry K."/>
            <person name="Bills G."/>
            <person name="Bluhm B."/>
            <person name="Cannon C."/>
            <person name="Castanera R."/>
            <person name="Culley D."/>
            <person name="Daum C."/>
            <person name="Ezra D."/>
            <person name="Gonzalez J."/>
            <person name="Henrissat B."/>
            <person name="Kuo A."/>
            <person name="Liang C."/>
            <person name="Lipzen A."/>
            <person name="Lutzoni F."/>
            <person name="Magnuson J."/>
            <person name="Mondo S."/>
            <person name="Nolan M."/>
            <person name="Ohm R."/>
            <person name="Pangilinan J."/>
            <person name="Park H.-J."/>
            <person name="Ramirez L."/>
            <person name="Alfaro M."/>
            <person name="Sun H."/>
            <person name="Tritt A."/>
            <person name="Yoshinaga Y."/>
            <person name="Zwiers L.-H."/>
            <person name="Turgeon B."/>
            <person name="Goodwin S."/>
            <person name="Spatafora J."/>
            <person name="Crous P."/>
            <person name="Grigoriev I."/>
        </authorList>
    </citation>
    <scope>NUCLEOTIDE SEQUENCE</scope>
    <source>
        <strain evidence="2">CBS 690.94</strain>
    </source>
</reference>
<dbReference type="Proteomes" id="UP000799764">
    <property type="component" value="Unassembled WGS sequence"/>
</dbReference>
<dbReference type="PANTHER" id="PTHR33112">
    <property type="entry name" value="DOMAIN PROTEIN, PUTATIVE-RELATED"/>
    <property type="match status" value="1"/>
</dbReference>
<gene>
    <name evidence="2" type="ORF">P171DRAFT_472129</name>
</gene>
<dbReference type="PANTHER" id="PTHR33112:SF1">
    <property type="entry name" value="HETEROKARYON INCOMPATIBILITY DOMAIN-CONTAINING PROTEIN"/>
    <property type="match status" value="1"/>
</dbReference>
<dbReference type="AlphaFoldDB" id="A0A9P4PHV5"/>
<evidence type="ECO:0000313" key="2">
    <source>
        <dbReference type="EMBL" id="KAF2445330.1"/>
    </source>
</evidence>
<dbReference type="OrthoDB" id="5428863at2759"/>
<name>A0A9P4PHV5_9PLEO</name>
<feature type="domain" description="Heterokaryon incompatibility" evidence="1">
    <location>
        <begin position="189"/>
        <end position="333"/>
    </location>
</feature>
<evidence type="ECO:0000259" key="1">
    <source>
        <dbReference type="Pfam" id="PF06985"/>
    </source>
</evidence>
<proteinExistence type="predicted"/>
<protein>
    <submittedName>
        <fullName evidence="2">HET-domain-containing protein</fullName>
    </submittedName>
</protein>
<dbReference type="EMBL" id="MU001499">
    <property type="protein sequence ID" value="KAF2445330.1"/>
    <property type="molecule type" value="Genomic_DNA"/>
</dbReference>
<comment type="caution">
    <text evidence="2">The sequence shown here is derived from an EMBL/GenBank/DDBJ whole genome shotgun (WGS) entry which is preliminary data.</text>
</comment>
<dbReference type="InterPro" id="IPR010730">
    <property type="entry name" value="HET"/>
</dbReference>
<dbReference type="Pfam" id="PF06985">
    <property type="entry name" value="HET"/>
    <property type="match status" value="1"/>
</dbReference>
<keyword evidence="3" id="KW-1185">Reference proteome</keyword>
<evidence type="ECO:0000313" key="3">
    <source>
        <dbReference type="Proteomes" id="UP000799764"/>
    </source>
</evidence>
<sequence>MVLSHHGLCERCDEFCRELEPYLKEKKIPPMKILDRIQRWWYLHSGSSISFEAECSLCDFSSKFPKYHSCINRYACVTLEAQTMKSNEFVPVSDTAAVYLRLKCFCNAKSFCFLEDEQQYHLLGTPGHAHQVNPKLDESDWRRMRYLIESCVDGHGAGCLSPDVTNLAGFEVIDCNTRKLVPGGRRTSFAALSYVWGCGNSDEPPLDRANLPNPFPEDVIEDAMICTKKLNIPYLWVDRYCIDQNDSKTSGKEAKTIKQHLIQNMDRIYSAARVTIINVAGVDTTTGLPGVSTTLRVSPPAAFIYDRKVVLVPNPKEEITRSRWAERGWTLQEGLVAPRRLVFTETQVYFQCTRSHCLESIGGVFKSDEFGRFDTRDDFRQSTQVFPSSTLDSSSYFARTCNEFAQRNLTNDSDALKACLGIFSRFWTSEKDRVYHYYGLPFQDVSTKGFAVALLWDYYTEETYTLSRRAWGPSWSWVTWRGLEFIHFGLEELKEFELFPNTEIKVRQVDKAPSTINDYVDSINNNELHENWLPEINITGWIATVHFQVTDFGNTRPFFAKDQGAIGMSHLFRSLMTGALVNNDETNVEGRKRVMFIAHHGDSDAKRRQLNIHCLILQRVRDTMEKKYLRLGTCSIDTPSHEPLLIHDGENMPTKRYYIRERLAPIKFLHFFCRMLKKHAKSLQSSGF</sequence>
<accession>A0A9P4PHV5</accession>
<organism evidence="2 3">
    <name type="scientific">Karstenula rhodostoma CBS 690.94</name>
    <dbReference type="NCBI Taxonomy" id="1392251"/>
    <lineage>
        <taxon>Eukaryota</taxon>
        <taxon>Fungi</taxon>
        <taxon>Dikarya</taxon>
        <taxon>Ascomycota</taxon>
        <taxon>Pezizomycotina</taxon>
        <taxon>Dothideomycetes</taxon>
        <taxon>Pleosporomycetidae</taxon>
        <taxon>Pleosporales</taxon>
        <taxon>Massarineae</taxon>
        <taxon>Didymosphaeriaceae</taxon>
        <taxon>Karstenula</taxon>
    </lineage>
</organism>